<proteinExistence type="predicted"/>
<dbReference type="SUPFAM" id="SSF53335">
    <property type="entry name" value="S-adenosyl-L-methionine-dependent methyltransferases"/>
    <property type="match status" value="1"/>
</dbReference>
<dbReference type="Proteomes" id="UP000266292">
    <property type="component" value="Chromosome"/>
</dbReference>
<dbReference type="OrthoDB" id="9778208at2"/>
<dbReference type="Gene3D" id="3.40.50.150">
    <property type="entry name" value="Vaccinia Virus protein VP39"/>
    <property type="match status" value="1"/>
</dbReference>
<organism evidence="5 6">
    <name type="scientific">Pontibacter actiniarum</name>
    <dbReference type="NCBI Taxonomy" id="323450"/>
    <lineage>
        <taxon>Bacteria</taxon>
        <taxon>Pseudomonadati</taxon>
        <taxon>Bacteroidota</taxon>
        <taxon>Cytophagia</taxon>
        <taxon>Cytophagales</taxon>
        <taxon>Hymenobacteraceae</taxon>
        <taxon>Pontibacter</taxon>
    </lineage>
</organism>
<evidence type="ECO:0000256" key="4">
    <source>
        <dbReference type="ARBA" id="ARBA00022691"/>
    </source>
</evidence>
<dbReference type="AlphaFoldDB" id="A0A1X9YPK6"/>
<dbReference type="PANTHER" id="PTHR32183">
    <property type="match status" value="1"/>
</dbReference>
<dbReference type="GO" id="GO:0008757">
    <property type="term" value="F:S-adenosylmethionine-dependent methyltransferase activity"/>
    <property type="evidence" value="ECO:0007669"/>
    <property type="project" value="InterPro"/>
</dbReference>
<evidence type="ECO:0000256" key="3">
    <source>
        <dbReference type="ARBA" id="ARBA00022679"/>
    </source>
</evidence>
<evidence type="ECO:0000256" key="2">
    <source>
        <dbReference type="ARBA" id="ARBA00022603"/>
    </source>
</evidence>
<dbReference type="RefSeq" id="WP_025605043.1">
    <property type="nucleotide sequence ID" value="NZ_CP021235.1"/>
</dbReference>
<evidence type="ECO:0000313" key="5">
    <source>
        <dbReference type="EMBL" id="ARS34797.1"/>
    </source>
</evidence>
<keyword evidence="1" id="KW-0597">Phosphoprotein</keyword>
<keyword evidence="3 5" id="KW-0808">Transferase</keyword>
<dbReference type="CDD" id="cd02440">
    <property type="entry name" value="AdoMet_MTases"/>
    <property type="match status" value="1"/>
</dbReference>
<sequence>MNQEFSAAYWQQRYQQGQTGWDVGGITAPLREYFDQLQNKALRILIPGCGHAYEAEYLHNLGFTQVYVADLAEAPLQQFASRVPGFPKAHLLQADFFSLEGQYDLVVEQTFFCALPPDLRPNYARKCAELLYPGGKLMGLLFDTAFSSPGPPFGGDREEYRAYFSPYFDFLHFETAYNSIPPRQGRELFILLQKQAAE</sequence>
<reference evidence="6" key="1">
    <citation type="submission" date="2017-05" db="EMBL/GenBank/DDBJ databases">
        <authorList>
            <person name="Ray J."/>
            <person name="Price M."/>
            <person name="Deutschbauer A."/>
        </authorList>
    </citation>
    <scope>NUCLEOTIDE SEQUENCE [LARGE SCALE GENOMIC DNA]</scope>
    <source>
        <strain evidence="6">DSM 19842</strain>
    </source>
</reference>
<protein>
    <submittedName>
        <fullName evidence="5">SAM-dependent methyltransferase</fullName>
    </submittedName>
</protein>
<dbReference type="PANTHER" id="PTHR32183:SF6">
    <property type="entry name" value="CYSTEINE SULFINATE DESULFINASE_CYSTEINE DESULFURASE AND RELATED ENZYMES"/>
    <property type="match status" value="1"/>
</dbReference>
<dbReference type="Pfam" id="PF05724">
    <property type="entry name" value="TPMT"/>
    <property type="match status" value="1"/>
</dbReference>
<gene>
    <name evidence="5" type="ORF">CA264_04710</name>
</gene>
<name>A0A1X9YPK6_9BACT</name>
<dbReference type="GO" id="GO:0032259">
    <property type="term" value="P:methylation"/>
    <property type="evidence" value="ECO:0007669"/>
    <property type="project" value="UniProtKB-KW"/>
</dbReference>
<keyword evidence="6" id="KW-1185">Reference proteome</keyword>
<dbReference type="InterPro" id="IPR008854">
    <property type="entry name" value="TPMT"/>
</dbReference>
<keyword evidence="2 5" id="KW-0489">Methyltransferase</keyword>
<dbReference type="PROSITE" id="PS51585">
    <property type="entry name" value="SAM_MT_TPMT"/>
    <property type="match status" value="1"/>
</dbReference>
<dbReference type="KEGG" id="pact:CA264_04710"/>
<dbReference type="InterPro" id="IPR029063">
    <property type="entry name" value="SAM-dependent_MTases_sf"/>
</dbReference>
<accession>A0A1X9YPK6</accession>
<dbReference type="STRING" id="709015.GCA_000472485_00939"/>
<evidence type="ECO:0000313" key="6">
    <source>
        <dbReference type="Proteomes" id="UP000266292"/>
    </source>
</evidence>
<evidence type="ECO:0000256" key="1">
    <source>
        <dbReference type="ARBA" id="ARBA00022553"/>
    </source>
</evidence>
<dbReference type="EMBL" id="CP021235">
    <property type="protein sequence ID" value="ARS34797.1"/>
    <property type="molecule type" value="Genomic_DNA"/>
</dbReference>
<keyword evidence="4" id="KW-0949">S-adenosyl-L-methionine</keyword>